<dbReference type="AlphaFoldDB" id="A0A093VI31"/>
<accession>A0A093VI31</accession>
<organism evidence="2">
    <name type="scientific">Talaromyces marneffei PM1</name>
    <dbReference type="NCBI Taxonomy" id="1077442"/>
    <lineage>
        <taxon>Eukaryota</taxon>
        <taxon>Fungi</taxon>
        <taxon>Dikarya</taxon>
        <taxon>Ascomycota</taxon>
        <taxon>Pezizomycotina</taxon>
        <taxon>Eurotiomycetes</taxon>
        <taxon>Eurotiomycetidae</taxon>
        <taxon>Eurotiales</taxon>
        <taxon>Trichocomaceae</taxon>
        <taxon>Talaromyces</taxon>
        <taxon>Talaromyces sect. Talaromyces</taxon>
    </lineage>
</organism>
<gene>
    <name evidence="2" type="ORF">GQ26_0190890</name>
    <name evidence="1" type="ORF">GQ26_0300050</name>
</gene>
<protein>
    <recommendedName>
        <fullName evidence="3">F-box domain-containing protein</fullName>
    </recommendedName>
</protein>
<dbReference type="EMBL" id="JPOX01000019">
    <property type="protein sequence ID" value="KFX46346.1"/>
    <property type="molecule type" value="Genomic_DNA"/>
</dbReference>
<dbReference type="HOGENOM" id="CLU_037438_1_1_1"/>
<comment type="caution">
    <text evidence="2">The sequence shown here is derived from an EMBL/GenBank/DDBJ whole genome shotgun (WGS) entry which is preliminary data.</text>
</comment>
<evidence type="ECO:0000313" key="2">
    <source>
        <dbReference type="EMBL" id="KFX46346.1"/>
    </source>
</evidence>
<name>A0A093VI31_TALMA</name>
<proteinExistence type="predicted"/>
<evidence type="ECO:0008006" key="3">
    <source>
        <dbReference type="Google" id="ProtNLM"/>
    </source>
</evidence>
<dbReference type="eggNOG" id="ENOG502T1M9">
    <property type="taxonomic scope" value="Eukaryota"/>
</dbReference>
<reference evidence="2" key="1">
    <citation type="journal article" date="2014" name="PLoS Genet.">
        <title>Signature Gene Expression Reveals Novel Clues to the Molecular Mechanisms of Dimorphic Transition in Penicillium marneffei.</title>
        <authorList>
            <person name="Yang E."/>
            <person name="Wang G."/>
            <person name="Cai J."/>
            <person name="Woo P.C."/>
            <person name="Lau S.K."/>
            <person name="Yuen K.-Y."/>
            <person name="Chow W.-N."/>
            <person name="Lin X."/>
        </authorList>
    </citation>
    <scope>NUCLEOTIDE SEQUENCE [LARGE SCALE GENOMIC DNA]</scope>
    <source>
        <strain evidence="2">PM1</strain>
    </source>
</reference>
<reference evidence="1" key="2">
    <citation type="journal article" date="2014" name="PLoS Genet.">
        <title>Signature gene expression reveals novel clues to the molecular mechanisms of dimorphic transition in Penicillium marneffei.</title>
        <authorList>
            <person name="Yang E."/>
            <person name="Wang G."/>
            <person name="Cai J."/>
            <person name="Woo P.C."/>
            <person name="Lau S.K."/>
            <person name="Yuen K.-Y."/>
            <person name="Chow W.-N."/>
            <person name="Lin X."/>
        </authorList>
    </citation>
    <scope>NUCLEOTIDE SEQUENCE</scope>
    <source>
        <strain evidence="1">PM1</strain>
    </source>
</reference>
<evidence type="ECO:0000313" key="1">
    <source>
        <dbReference type="EMBL" id="KFX44072.1"/>
    </source>
</evidence>
<dbReference type="EMBL" id="JPOX01000030">
    <property type="protein sequence ID" value="KFX44072.1"/>
    <property type="molecule type" value="Genomic_DNA"/>
</dbReference>
<sequence>MAQSEFEAKSPIKVENRGSVNQTLRRGETLVFDMASPNDSRLCHLPTEILIEIIKLLPSFSSLWSLINAFPRFNSIFLSVPFEIFEHFLRKETPPCIQALMRVALVARISPSWFADRRDVTKYMSRYKTFDHYFDALSERTKEPELALKVALVVRDMVETAHKIHAVAHACLDYYVEKSMTIKPECWHDGLPSFDHSKLGNQPEGRPIQPKPSGPPTYLEEQILIRLLWRLQVFIELRTANRQKNLEHWSEDNRRSIQIWFMDYLFHAFTPISNTQEMFRTYNDTWNPYCEKDQFSSLMEFVIHVTAGDTKLKPGLWELENFLKNLPPKIYDGCYHATCLPPKPISETRRGLMTTDDILPATVSIDEMIEKPPAGWRLHDEMVSDRRHHYSSVPFEPYRRYGFAFWQAERMANLGFDYHERPGFDESDAPKRYFVWHSVLRGVDMSSRYGHPHEVTQ</sequence>